<proteinExistence type="predicted"/>
<organism evidence="1 2">
    <name type="scientific">Plasmodium yoelii yoelii</name>
    <dbReference type="NCBI Taxonomy" id="73239"/>
    <lineage>
        <taxon>Eukaryota</taxon>
        <taxon>Sar</taxon>
        <taxon>Alveolata</taxon>
        <taxon>Apicomplexa</taxon>
        <taxon>Aconoidasida</taxon>
        <taxon>Haemosporida</taxon>
        <taxon>Plasmodiidae</taxon>
        <taxon>Plasmodium</taxon>
        <taxon>Plasmodium (Vinckeia)</taxon>
    </lineage>
</organism>
<reference evidence="1 2" key="1">
    <citation type="journal article" date="2002" name="Nature">
        <title>Genome sequence and comparative analysis of the model rodent malaria parasite Plasmodium yoelii yoelii.</title>
        <authorList>
            <person name="Carlton J.M."/>
            <person name="Angiuoli S.V."/>
            <person name="Suh B.B."/>
            <person name="Kooij T.W."/>
            <person name="Pertea M."/>
            <person name="Silva J.C."/>
            <person name="Ermolaeva M.D."/>
            <person name="Allen J.E."/>
            <person name="Selengut J.D."/>
            <person name="Koo H.L."/>
            <person name="Peterson J.D."/>
            <person name="Pop M."/>
            <person name="Kosack D.S."/>
            <person name="Shumway M.F."/>
            <person name="Bidwell S.L."/>
            <person name="Shallom S.J."/>
            <person name="van Aken S.E."/>
            <person name="Riedmuller S.B."/>
            <person name="Feldblyum T.V."/>
            <person name="Cho J.K."/>
            <person name="Quackenbush J."/>
            <person name="Sedegah M."/>
            <person name="Shoaibi A."/>
            <person name="Cummings L.M."/>
            <person name="Florens L."/>
            <person name="Yates J.R."/>
            <person name="Raine J.D."/>
            <person name="Sinden R.E."/>
            <person name="Harris M.A."/>
            <person name="Cunningham D.A."/>
            <person name="Preiser P.R."/>
            <person name="Bergman L.W."/>
            <person name="Vaidya A.B."/>
            <person name="van Lin L.H."/>
            <person name="Janse C.J."/>
            <person name="Waters A.P."/>
            <person name="Smith H.O."/>
            <person name="White O.R."/>
            <person name="Salzberg S.L."/>
            <person name="Venter J.C."/>
            <person name="Fraser C.M."/>
            <person name="Hoffman S.L."/>
            <person name="Gardner M.J."/>
            <person name="Carucci D.J."/>
        </authorList>
    </citation>
    <scope>NUCLEOTIDE SEQUENCE [LARGE SCALE GENOMIC DNA]</scope>
    <source>
        <strain evidence="1 2">17XNL</strain>
    </source>
</reference>
<dbReference type="AlphaFoldDB" id="Q7RS38"/>
<dbReference type="EMBL" id="AABL01000146">
    <property type="protein sequence ID" value="EAA16669.1"/>
    <property type="molecule type" value="Genomic_DNA"/>
</dbReference>
<gene>
    <name evidence="1" type="ORF">PY00528</name>
</gene>
<dbReference type="Proteomes" id="UP000008553">
    <property type="component" value="Unassembled WGS sequence"/>
</dbReference>
<evidence type="ECO:0000313" key="1">
    <source>
        <dbReference type="EMBL" id="EAA16669.1"/>
    </source>
</evidence>
<accession>Q7RS38</accession>
<keyword evidence="2" id="KW-1185">Reference proteome</keyword>
<evidence type="ECO:0000313" key="2">
    <source>
        <dbReference type="Proteomes" id="UP000008553"/>
    </source>
</evidence>
<protein>
    <submittedName>
        <fullName evidence="1">Uncharacterized protein</fullName>
    </submittedName>
</protein>
<feature type="non-terminal residue" evidence="1">
    <location>
        <position position="1"/>
    </location>
</feature>
<comment type="caution">
    <text evidence="1">The sequence shown here is derived from an EMBL/GenBank/DDBJ whole genome shotgun (WGS) entry which is preliminary data.</text>
</comment>
<dbReference type="PaxDb" id="73239-Q7RS38"/>
<dbReference type="InParanoid" id="Q7RS38"/>
<name>Q7RS38_PLAYO</name>
<sequence length="24" mass="2749">SLIIDLYTFAPKNKVKNSEKIAKK</sequence>